<gene>
    <name evidence="1" type="ORF">ACCO45_002215</name>
</gene>
<evidence type="ECO:0000313" key="2">
    <source>
        <dbReference type="Proteomes" id="UP001638806"/>
    </source>
</evidence>
<sequence>MCSNSSRSVVAVYVWHALLWWRSRQHVRETRQDRLTALDCPNRLSRSSKPPFASSMFLQSVQIMASLPLERVADGRSLAVSTPSPLPEGTSHRHNKLPPSQNLQQSSRAIHVNMATNEVAGSFTRESPSVVRAIFVIENGTYEFVATLAATLNPFTTNNVTLTYESVDELIGFHNISGYIGENTFEVVVKDGKGNQRSPATSILHTTSPCANCRFRSLGAGQYLGQLKDALVPKGRLVSGSFLVKRRDGPLVSYWPIHVVGGKVASRPIALAHIPTSTRDAKRAQLSHAPPCSAAAPSTSAPVPSLQRVQRCLDPATPTIRVAARRAAAYTASIRVLLPPSVALPGAIVAATKAGRRACKTPSRRAGYYWSNSKGLPRQAWARHWVGAGLVA</sequence>
<dbReference type="EMBL" id="JBGNUJ010000002">
    <property type="protein sequence ID" value="KAL3965211.1"/>
    <property type="molecule type" value="Genomic_DNA"/>
</dbReference>
<reference evidence="1" key="1">
    <citation type="submission" date="2024-12" db="EMBL/GenBank/DDBJ databases">
        <title>Comparative genomics and development of molecular markers within Purpureocillium lilacinum and among Purpureocillium species.</title>
        <authorList>
            <person name="Yeh Z.-Y."/>
            <person name="Ni N.-T."/>
            <person name="Lo P.-H."/>
            <person name="Mushyakhwo K."/>
            <person name="Lin C.-F."/>
            <person name="Nai Y.-S."/>
        </authorList>
    </citation>
    <scope>NUCLEOTIDE SEQUENCE</scope>
    <source>
        <strain evidence="1">NCHU-NPUST-175</strain>
    </source>
</reference>
<dbReference type="Proteomes" id="UP001638806">
    <property type="component" value="Unassembled WGS sequence"/>
</dbReference>
<name>A0ACC4E9S4_PURLI</name>
<accession>A0ACC4E9S4</accession>
<keyword evidence="2" id="KW-1185">Reference proteome</keyword>
<organism evidence="1 2">
    <name type="scientific">Purpureocillium lilacinum</name>
    <name type="common">Paecilomyces lilacinus</name>
    <dbReference type="NCBI Taxonomy" id="33203"/>
    <lineage>
        <taxon>Eukaryota</taxon>
        <taxon>Fungi</taxon>
        <taxon>Dikarya</taxon>
        <taxon>Ascomycota</taxon>
        <taxon>Pezizomycotina</taxon>
        <taxon>Sordariomycetes</taxon>
        <taxon>Hypocreomycetidae</taxon>
        <taxon>Hypocreales</taxon>
        <taxon>Ophiocordycipitaceae</taxon>
        <taxon>Purpureocillium</taxon>
    </lineage>
</organism>
<comment type="caution">
    <text evidence="1">The sequence shown here is derived from an EMBL/GenBank/DDBJ whole genome shotgun (WGS) entry which is preliminary data.</text>
</comment>
<protein>
    <submittedName>
        <fullName evidence="1">Uncharacterized protein</fullName>
    </submittedName>
</protein>
<evidence type="ECO:0000313" key="1">
    <source>
        <dbReference type="EMBL" id="KAL3965211.1"/>
    </source>
</evidence>
<proteinExistence type="predicted"/>